<proteinExistence type="predicted"/>
<dbReference type="Proteomes" id="UP000054893">
    <property type="component" value="Unassembled WGS sequence"/>
</dbReference>
<evidence type="ECO:0000313" key="2">
    <source>
        <dbReference type="Proteomes" id="UP000054893"/>
    </source>
</evidence>
<sequence>MKKALDLLGRSRADREETRRGVISTVKDVKEFGTTRRHHLNQNIAGDKYACRELILLMPRTIGDLFSEAPCMSCVTQ</sequence>
<name>A0A158HUU8_CABSO</name>
<accession>A0A158HUU8</accession>
<organism evidence="1 2">
    <name type="scientific">Caballeronia sordidicola</name>
    <name type="common">Burkholderia sordidicola</name>
    <dbReference type="NCBI Taxonomy" id="196367"/>
    <lineage>
        <taxon>Bacteria</taxon>
        <taxon>Pseudomonadati</taxon>
        <taxon>Pseudomonadota</taxon>
        <taxon>Betaproteobacteria</taxon>
        <taxon>Burkholderiales</taxon>
        <taxon>Burkholderiaceae</taxon>
        <taxon>Caballeronia</taxon>
    </lineage>
</organism>
<reference evidence="1 2" key="1">
    <citation type="submission" date="2016-01" db="EMBL/GenBank/DDBJ databases">
        <authorList>
            <person name="Oliw E.H."/>
        </authorList>
    </citation>
    <scope>NUCLEOTIDE SEQUENCE [LARGE SCALE GENOMIC DNA]</scope>
    <source>
        <strain evidence="1">LMG 22029</strain>
    </source>
</reference>
<dbReference type="EMBL" id="FCOC02000021">
    <property type="protein sequence ID" value="SAL48086.1"/>
    <property type="molecule type" value="Genomic_DNA"/>
</dbReference>
<protein>
    <submittedName>
        <fullName evidence="1">Uncharacterized protein</fullName>
    </submittedName>
</protein>
<dbReference type="RefSeq" id="WP_157766693.1">
    <property type="nucleotide sequence ID" value="NZ_FCOC02000021.1"/>
</dbReference>
<gene>
    <name evidence="1" type="ORF">AWB64_05056</name>
</gene>
<dbReference type="AlphaFoldDB" id="A0A158HUU8"/>
<evidence type="ECO:0000313" key="1">
    <source>
        <dbReference type="EMBL" id="SAL48086.1"/>
    </source>
</evidence>